<evidence type="ECO:0000259" key="11">
    <source>
        <dbReference type="PROSITE" id="PS51194"/>
    </source>
</evidence>
<evidence type="ECO:0000256" key="7">
    <source>
        <dbReference type="ARBA" id="ARBA00034617"/>
    </source>
</evidence>
<dbReference type="InterPro" id="IPR014001">
    <property type="entry name" value="Helicase_ATP-bd"/>
</dbReference>
<dbReference type="Pfam" id="PF04851">
    <property type="entry name" value="ResIII"/>
    <property type="match status" value="1"/>
</dbReference>
<dbReference type="PRINTS" id="PR00851">
    <property type="entry name" value="XRODRMPGMNTB"/>
</dbReference>
<name>A0ABV9FCS4_9BACL</name>
<accession>A0ABV9FCS4</accession>
<keyword evidence="2" id="KW-0547">Nucleotide-binding</keyword>
<organism evidence="12 13">
    <name type="scientific">Cohnella hongkongensis</name>
    <dbReference type="NCBI Taxonomy" id="178337"/>
    <lineage>
        <taxon>Bacteria</taxon>
        <taxon>Bacillati</taxon>
        <taxon>Bacillota</taxon>
        <taxon>Bacilli</taxon>
        <taxon>Bacillales</taxon>
        <taxon>Paenibacillaceae</taxon>
        <taxon>Cohnella</taxon>
    </lineage>
</organism>
<feature type="domain" description="Helicase C-terminal" evidence="11">
    <location>
        <begin position="404"/>
        <end position="551"/>
    </location>
</feature>
<evidence type="ECO:0000256" key="3">
    <source>
        <dbReference type="ARBA" id="ARBA00022801"/>
    </source>
</evidence>
<dbReference type="CDD" id="cd18789">
    <property type="entry name" value="SF2_C_XPB"/>
    <property type="match status" value="1"/>
</dbReference>
<dbReference type="PROSITE" id="PS51194">
    <property type="entry name" value="HELICASE_CTER"/>
    <property type="match status" value="1"/>
</dbReference>
<dbReference type="EC" id="5.6.2.4" evidence="8"/>
<evidence type="ECO:0000256" key="8">
    <source>
        <dbReference type="ARBA" id="ARBA00034808"/>
    </source>
</evidence>
<comment type="similarity">
    <text evidence="1">Belongs to the helicase family. RAD25/XPB subfamily.</text>
</comment>
<dbReference type="RefSeq" id="WP_378095478.1">
    <property type="nucleotide sequence ID" value="NZ_JBHSEP010000007.1"/>
</dbReference>
<dbReference type="PANTHER" id="PTHR11274">
    <property type="entry name" value="RAD25/XP-B DNA REPAIR HELICASE"/>
    <property type="match status" value="1"/>
</dbReference>
<evidence type="ECO:0000256" key="6">
    <source>
        <dbReference type="ARBA" id="ARBA00023235"/>
    </source>
</evidence>
<sequence>MNATRPLWVQADGTLLVDERHPEYAAARDFLRDVAILQKRPGFWHTYRLTPVTLWNAAAAGWSCTEVTEKLVGLSRCPLPAPVELFIRTQMDRYGKIRLVRDHGELILLADSPEAMERVGRTASVAHCLNGAPNGTKAIVRPEARGWIKRELAALGHPVRDEAGFHEGQPLSVSLRTETVDGRPIELRDYQREAVNALLNPNAGSGIVVLPCGAGKTWVGMAALARLQRETLILTPNGVSVAQWISELLRNTTLTRDEVGEYTGQSKNVRPVTVATYQVLTYRSARSEEYPHLELFVNRDWGLIIYDEVHLLPAPVFRMTADIQATRRLGLTATLVREDGREEDAFSLIGPKRYELPWRTMEARGWIAEAECTEVRVPMEPAAAARYMAAPKSRRNRIAGENPRKTEVVRALLQRHDGVPTLVIGQYLDQLHALSEQLGLPLVTGEMPLRGRKELFDRFRRGDIGVLLVSKVANFAVDLPDAAVAIQVSGSFGSRQEEAQRLGRILRPKKNGLKARFYSLVSEGTDEVEFSRNRGRFLLEQGYPYAIDCWEGGRIGEAAGEARV</sequence>
<dbReference type="InterPro" id="IPR027417">
    <property type="entry name" value="P-loop_NTPase"/>
</dbReference>
<comment type="caution">
    <text evidence="12">The sequence shown here is derived from an EMBL/GenBank/DDBJ whole genome shotgun (WGS) entry which is preliminary data.</text>
</comment>
<proteinExistence type="inferred from homology"/>
<evidence type="ECO:0000313" key="12">
    <source>
        <dbReference type="EMBL" id="MFC4598823.1"/>
    </source>
</evidence>
<keyword evidence="5" id="KW-0067">ATP-binding</keyword>
<dbReference type="Pfam" id="PF13625">
    <property type="entry name" value="Helicase_C_3"/>
    <property type="match status" value="1"/>
</dbReference>
<dbReference type="Pfam" id="PF16203">
    <property type="entry name" value="ERCC3_RAD25_C"/>
    <property type="match status" value="1"/>
</dbReference>
<dbReference type="InterPro" id="IPR032438">
    <property type="entry name" value="ERCC3_RAD25_C"/>
</dbReference>
<dbReference type="InterPro" id="IPR001650">
    <property type="entry name" value="Helicase_C-like"/>
</dbReference>
<evidence type="ECO:0000259" key="10">
    <source>
        <dbReference type="PROSITE" id="PS51192"/>
    </source>
</evidence>
<evidence type="ECO:0000256" key="9">
    <source>
        <dbReference type="ARBA" id="ARBA00048988"/>
    </source>
</evidence>
<evidence type="ECO:0000313" key="13">
    <source>
        <dbReference type="Proteomes" id="UP001596028"/>
    </source>
</evidence>
<dbReference type="PANTHER" id="PTHR11274:SF0">
    <property type="entry name" value="GENERAL TRANSCRIPTION AND DNA REPAIR FACTOR IIH HELICASE SUBUNIT XPB"/>
    <property type="match status" value="1"/>
</dbReference>
<comment type="catalytic activity">
    <reaction evidence="7">
        <text>Couples ATP hydrolysis with the unwinding of duplex DNA by translocating in the 3'-5' direction.</text>
        <dbReference type="EC" id="5.6.2.4"/>
    </reaction>
</comment>
<dbReference type="SMART" id="SM00487">
    <property type="entry name" value="DEXDc"/>
    <property type="match status" value="1"/>
</dbReference>
<keyword evidence="4 12" id="KW-0347">Helicase</keyword>
<keyword evidence="6" id="KW-0413">Isomerase</keyword>
<dbReference type="InterPro" id="IPR006935">
    <property type="entry name" value="Helicase/UvrB_N"/>
</dbReference>
<evidence type="ECO:0000256" key="2">
    <source>
        <dbReference type="ARBA" id="ARBA00022741"/>
    </source>
</evidence>
<dbReference type="NCBIfam" id="NF045503">
    <property type="entry name" value="repair_heli_XPB"/>
    <property type="match status" value="1"/>
</dbReference>
<dbReference type="EMBL" id="JBHSEP010000007">
    <property type="protein sequence ID" value="MFC4598823.1"/>
    <property type="molecule type" value="Genomic_DNA"/>
</dbReference>
<protein>
    <recommendedName>
        <fullName evidence="8">DNA 3'-5' helicase</fullName>
        <ecNumber evidence="8">5.6.2.4</ecNumber>
    </recommendedName>
</protein>
<evidence type="ECO:0000256" key="1">
    <source>
        <dbReference type="ARBA" id="ARBA00006637"/>
    </source>
</evidence>
<dbReference type="SMART" id="SM00490">
    <property type="entry name" value="HELICc"/>
    <property type="match status" value="1"/>
</dbReference>
<comment type="catalytic activity">
    <reaction evidence="9">
        <text>ATP + H2O = ADP + phosphate + H(+)</text>
        <dbReference type="Rhea" id="RHEA:13065"/>
        <dbReference type="ChEBI" id="CHEBI:15377"/>
        <dbReference type="ChEBI" id="CHEBI:15378"/>
        <dbReference type="ChEBI" id="CHEBI:30616"/>
        <dbReference type="ChEBI" id="CHEBI:43474"/>
        <dbReference type="ChEBI" id="CHEBI:456216"/>
        <dbReference type="EC" id="5.6.2.4"/>
    </reaction>
</comment>
<evidence type="ECO:0000256" key="5">
    <source>
        <dbReference type="ARBA" id="ARBA00022840"/>
    </source>
</evidence>
<dbReference type="Proteomes" id="UP001596028">
    <property type="component" value="Unassembled WGS sequence"/>
</dbReference>
<keyword evidence="13" id="KW-1185">Reference proteome</keyword>
<dbReference type="InterPro" id="IPR032830">
    <property type="entry name" value="XPB/Ssl2_N"/>
</dbReference>
<keyword evidence="3" id="KW-0378">Hydrolase</keyword>
<evidence type="ECO:0000256" key="4">
    <source>
        <dbReference type="ARBA" id="ARBA00022806"/>
    </source>
</evidence>
<dbReference type="SUPFAM" id="SSF52540">
    <property type="entry name" value="P-loop containing nucleoside triphosphate hydrolases"/>
    <property type="match status" value="2"/>
</dbReference>
<dbReference type="Gene3D" id="3.40.50.300">
    <property type="entry name" value="P-loop containing nucleotide triphosphate hydrolases"/>
    <property type="match status" value="2"/>
</dbReference>
<dbReference type="InterPro" id="IPR050615">
    <property type="entry name" value="ATP-dep_DNA_Helicase"/>
</dbReference>
<reference evidence="13" key="1">
    <citation type="journal article" date="2019" name="Int. J. Syst. Evol. Microbiol.">
        <title>The Global Catalogue of Microorganisms (GCM) 10K type strain sequencing project: providing services to taxonomists for standard genome sequencing and annotation.</title>
        <authorList>
            <consortium name="The Broad Institute Genomics Platform"/>
            <consortium name="The Broad Institute Genome Sequencing Center for Infectious Disease"/>
            <person name="Wu L."/>
            <person name="Ma J."/>
        </authorList>
    </citation>
    <scope>NUCLEOTIDE SEQUENCE [LARGE SCALE GENOMIC DNA]</scope>
    <source>
        <strain evidence="13">CCUG 49571</strain>
    </source>
</reference>
<gene>
    <name evidence="12" type="ORF">ACFO3S_11295</name>
</gene>
<feature type="domain" description="Helicase ATP-binding" evidence="10">
    <location>
        <begin position="197"/>
        <end position="353"/>
    </location>
</feature>
<dbReference type="GO" id="GO:0004386">
    <property type="term" value="F:helicase activity"/>
    <property type="evidence" value="ECO:0007669"/>
    <property type="project" value="UniProtKB-KW"/>
</dbReference>
<dbReference type="PROSITE" id="PS51192">
    <property type="entry name" value="HELICASE_ATP_BIND_1"/>
    <property type="match status" value="1"/>
</dbReference>